<evidence type="ECO:0000256" key="1">
    <source>
        <dbReference type="ARBA" id="ARBA00002151"/>
    </source>
</evidence>
<keyword evidence="8 12" id="KW-0862">Zinc</keyword>
<keyword evidence="11" id="KW-0511">Multifunctional enzyme</keyword>
<evidence type="ECO:0000256" key="15">
    <source>
        <dbReference type="PIRSR" id="PIRSR006769-3"/>
    </source>
</evidence>
<keyword evidence="6 12" id="KW-0686">Riboflavin biosynthesis</keyword>
<evidence type="ECO:0000256" key="4">
    <source>
        <dbReference type="ARBA" id="ARBA00005259"/>
    </source>
</evidence>
<name>A0A5B0DWR3_9HYPH</name>
<evidence type="ECO:0000313" key="17">
    <source>
        <dbReference type="EMBL" id="KAA0970251.1"/>
    </source>
</evidence>
<dbReference type="PANTHER" id="PTHR38011">
    <property type="entry name" value="DIHYDROFOLATE REDUCTASE FAMILY PROTEIN (AFU_ORTHOLOGUE AFUA_8G06820)"/>
    <property type="match status" value="1"/>
</dbReference>
<dbReference type="UniPathway" id="UPA00275">
    <property type="reaction ID" value="UER00401"/>
</dbReference>
<dbReference type="GO" id="GO:0008703">
    <property type="term" value="F:5-amino-6-(5-phosphoribosylamino)uracil reductase activity"/>
    <property type="evidence" value="ECO:0007669"/>
    <property type="project" value="UniProtKB-EC"/>
</dbReference>
<dbReference type="Gene3D" id="3.40.140.10">
    <property type="entry name" value="Cytidine Deaminase, domain 2"/>
    <property type="match status" value="1"/>
</dbReference>
<feature type="binding site" evidence="14">
    <location>
        <position position="168"/>
    </location>
    <ligand>
        <name>NADP(+)</name>
        <dbReference type="ChEBI" id="CHEBI:58349"/>
    </ligand>
</feature>
<comment type="cofactor">
    <cofactor evidence="12 15">
        <name>Zn(2+)</name>
        <dbReference type="ChEBI" id="CHEBI:29105"/>
    </cofactor>
    <text evidence="12 15">Binds 1 zinc ion.</text>
</comment>
<dbReference type="AlphaFoldDB" id="A0A5B0DWR3"/>
<reference evidence="17 18" key="1">
    <citation type="submission" date="2019-08" db="EMBL/GenBank/DDBJ databases">
        <title>Aureimonas fodiniaquatilis sp. nov., isolated from a coal mine wastewater.</title>
        <authorList>
            <person name="Kim W."/>
        </authorList>
    </citation>
    <scope>NUCLEOTIDE SEQUENCE [LARGE SCALE GENOMIC DNA]</scope>
    <source>
        <strain evidence="17 18">CAU 1482</strain>
    </source>
</reference>
<comment type="catalytic activity">
    <reaction evidence="12">
        <text>2,5-diamino-6-hydroxy-4-(5-phosphoribosylamino)-pyrimidine + H2O + H(+) = 5-amino-6-(5-phospho-D-ribosylamino)uracil + NH4(+)</text>
        <dbReference type="Rhea" id="RHEA:21868"/>
        <dbReference type="ChEBI" id="CHEBI:15377"/>
        <dbReference type="ChEBI" id="CHEBI:15378"/>
        <dbReference type="ChEBI" id="CHEBI:28938"/>
        <dbReference type="ChEBI" id="CHEBI:58453"/>
        <dbReference type="ChEBI" id="CHEBI:58614"/>
        <dbReference type="EC" id="3.5.4.26"/>
    </reaction>
</comment>
<comment type="function">
    <text evidence="1 12">Converts 2,5-diamino-6-(ribosylamino)-4(3h)-pyrimidinone 5'-phosphate into 5-amino-6-(ribosylamino)-2,4(1h,3h)-pyrimidinedione 5'-phosphate.</text>
</comment>
<proteinExistence type="inferred from homology"/>
<evidence type="ECO:0000256" key="10">
    <source>
        <dbReference type="ARBA" id="ARBA00023002"/>
    </source>
</evidence>
<dbReference type="OrthoDB" id="9800865at2"/>
<dbReference type="SUPFAM" id="SSF53927">
    <property type="entry name" value="Cytidine deaminase-like"/>
    <property type="match status" value="1"/>
</dbReference>
<dbReference type="InterPro" id="IPR002734">
    <property type="entry name" value="RibDG_C"/>
</dbReference>
<evidence type="ECO:0000313" key="18">
    <source>
        <dbReference type="Proteomes" id="UP000324738"/>
    </source>
</evidence>
<feature type="binding site" evidence="15">
    <location>
        <position position="89"/>
    </location>
    <ligand>
        <name>Zn(2+)</name>
        <dbReference type="ChEBI" id="CHEBI:29105"/>
        <note>catalytic</note>
    </ligand>
</feature>
<dbReference type="RefSeq" id="WP_149299048.1">
    <property type="nucleotide sequence ID" value="NZ_VTWH01000002.1"/>
</dbReference>
<evidence type="ECO:0000256" key="12">
    <source>
        <dbReference type="PIRNR" id="PIRNR006769"/>
    </source>
</evidence>
<evidence type="ECO:0000256" key="3">
    <source>
        <dbReference type="ARBA" id="ARBA00004910"/>
    </source>
</evidence>
<comment type="caution">
    <text evidence="17">The sequence shown here is derived from an EMBL/GenBank/DDBJ whole genome shotgun (WGS) entry which is preliminary data.</text>
</comment>
<dbReference type="InterPro" id="IPR004794">
    <property type="entry name" value="Eubact_RibD"/>
</dbReference>
<dbReference type="PANTHER" id="PTHR38011:SF7">
    <property type="entry name" value="2,5-DIAMINO-6-RIBOSYLAMINO-4(3H)-PYRIMIDINONE 5'-PHOSPHATE REDUCTASE"/>
    <property type="match status" value="1"/>
</dbReference>
<feature type="domain" description="CMP/dCMP-type deaminase" evidence="16">
    <location>
        <begin position="10"/>
        <end position="136"/>
    </location>
</feature>
<keyword evidence="10 12" id="KW-0560">Oxidoreductase</keyword>
<evidence type="ECO:0000256" key="13">
    <source>
        <dbReference type="PIRSR" id="PIRSR006769-1"/>
    </source>
</evidence>
<comment type="catalytic activity">
    <reaction evidence="12">
        <text>5-amino-6-(5-phospho-D-ribitylamino)uracil + NADP(+) = 5-amino-6-(5-phospho-D-ribosylamino)uracil + NADPH + H(+)</text>
        <dbReference type="Rhea" id="RHEA:17845"/>
        <dbReference type="ChEBI" id="CHEBI:15378"/>
        <dbReference type="ChEBI" id="CHEBI:57783"/>
        <dbReference type="ChEBI" id="CHEBI:58349"/>
        <dbReference type="ChEBI" id="CHEBI:58421"/>
        <dbReference type="ChEBI" id="CHEBI:58453"/>
        <dbReference type="EC" id="1.1.1.193"/>
    </reaction>
</comment>
<dbReference type="EMBL" id="VTWH01000002">
    <property type="protein sequence ID" value="KAA0970251.1"/>
    <property type="molecule type" value="Genomic_DNA"/>
</dbReference>
<feature type="binding site" evidence="14">
    <location>
        <position position="306"/>
    </location>
    <ligand>
        <name>substrate</name>
    </ligand>
</feature>
<evidence type="ECO:0000256" key="9">
    <source>
        <dbReference type="ARBA" id="ARBA00022857"/>
    </source>
</evidence>
<comment type="similarity">
    <text evidence="5 12">In the C-terminal section; belongs to the HTP reductase family.</text>
</comment>
<dbReference type="GO" id="GO:0008270">
    <property type="term" value="F:zinc ion binding"/>
    <property type="evidence" value="ECO:0007669"/>
    <property type="project" value="InterPro"/>
</dbReference>
<evidence type="ECO:0000256" key="5">
    <source>
        <dbReference type="ARBA" id="ARBA00007417"/>
    </source>
</evidence>
<dbReference type="Gene3D" id="3.40.430.10">
    <property type="entry name" value="Dihydrofolate Reductase, subunit A"/>
    <property type="match status" value="1"/>
</dbReference>
<organism evidence="17 18">
    <name type="scientific">Aureimonas fodinaquatilis</name>
    <dbReference type="NCBI Taxonomy" id="2565783"/>
    <lineage>
        <taxon>Bacteria</taxon>
        <taxon>Pseudomonadati</taxon>
        <taxon>Pseudomonadota</taxon>
        <taxon>Alphaproteobacteria</taxon>
        <taxon>Hyphomicrobiales</taxon>
        <taxon>Aurantimonadaceae</taxon>
        <taxon>Aureimonas</taxon>
    </lineage>
</organism>
<dbReference type="PROSITE" id="PS00903">
    <property type="entry name" value="CYT_DCMP_DEAMINASES_1"/>
    <property type="match status" value="1"/>
</dbReference>
<dbReference type="EC" id="3.5.4.26" evidence="12"/>
<evidence type="ECO:0000256" key="6">
    <source>
        <dbReference type="ARBA" id="ARBA00022619"/>
    </source>
</evidence>
<comment type="pathway">
    <text evidence="3 12">Cofactor biosynthesis; riboflavin biosynthesis; 5-amino-6-(D-ribitylamino)uracil from GTP: step 3/4.</text>
</comment>
<keyword evidence="7 12" id="KW-0479">Metal-binding</keyword>
<feature type="binding site" evidence="14">
    <location>
        <begin position="308"/>
        <end position="314"/>
    </location>
    <ligand>
        <name>NADP(+)</name>
        <dbReference type="ChEBI" id="CHEBI:58349"/>
    </ligand>
</feature>
<dbReference type="InterPro" id="IPR050765">
    <property type="entry name" value="Riboflavin_Biosynth_HTPR"/>
</dbReference>
<feature type="binding site" evidence="15">
    <location>
        <position position="64"/>
    </location>
    <ligand>
        <name>Zn(2+)</name>
        <dbReference type="ChEBI" id="CHEBI:29105"/>
        <note>catalytic</note>
    </ligand>
</feature>
<dbReference type="Proteomes" id="UP000324738">
    <property type="component" value="Unassembled WGS sequence"/>
</dbReference>
<evidence type="ECO:0000256" key="7">
    <source>
        <dbReference type="ARBA" id="ARBA00022723"/>
    </source>
</evidence>
<feature type="binding site" evidence="14">
    <location>
        <position position="210"/>
    </location>
    <ligand>
        <name>NADP(+)</name>
        <dbReference type="ChEBI" id="CHEBI:58349"/>
    </ligand>
</feature>
<protein>
    <recommendedName>
        <fullName evidence="12">Riboflavin biosynthesis protein RibD</fullName>
    </recommendedName>
    <domain>
        <recommendedName>
            <fullName evidence="12">Diaminohydroxyphosphoribosylaminopyrimidine deaminase</fullName>
            <shortName evidence="12">DRAP deaminase</shortName>
            <ecNumber evidence="12">3.5.4.26</ecNumber>
        </recommendedName>
        <alternativeName>
            <fullName evidence="12">Riboflavin-specific deaminase</fullName>
        </alternativeName>
    </domain>
    <domain>
        <recommendedName>
            <fullName evidence="12">5-amino-6-(5-phosphoribosylamino)uracil reductase</fullName>
            <ecNumber evidence="12">1.1.1.193</ecNumber>
        </recommendedName>
        <alternativeName>
            <fullName evidence="12">HTP reductase</fullName>
        </alternativeName>
    </domain>
</protein>
<evidence type="ECO:0000256" key="14">
    <source>
        <dbReference type="PIRSR" id="PIRSR006769-2"/>
    </source>
</evidence>
<feature type="binding site" evidence="15">
    <location>
        <position position="98"/>
    </location>
    <ligand>
        <name>Zn(2+)</name>
        <dbReference type="ChEBI" id="CHEBI:29105"/>
        <note>catalytic</note>
    </ligand>
</feature>
<feature type="binding site" evidence="14">
    <location>
        <position position="221"/>
    </location>
    <ligand>
        <name>NADP(+)</name>
        <dbReference type="ChEBI" id="CHEBI:58349"/>
    </ligand>
</feature>
<dbReference type="InterPro" id="IPR016192">
    <property type="entry name" value="APOBEC/CMP_deaminase_Zn-bd"/>
</dbReference>
<sequence>MSPVNGVATEADRRYMAAAIRLSRCHVGLTGSNPSVGVLIVAQHNGHEPKIVGRGVTAKGGRPHGEVLALQEAGEAARGATAYVTLEPCAHHGVTPPCADALVRAGIARVVVALQDPDMRVDGRGFAILQAGGVSVTLGVEAEAAKEPLSGFFSRVQHARPYVTLKVAQSADGAIGRAGTGQVAISGAIANRQTHLQRAFSDAILVGVGTVLADDPQLTCRLPGLEDRSPLRIVYDPLLATPPGCKLVRTAKQTPTLLAVSAEVGEAAKAPYLAAGCRLLDINDRQDFAGFFASLASLGISTVLYEAGHRLGQAILSAGLADRLIVVRSPVIVGAEGVASPLTNAHLQHYSLTEQNFFGDDVWCEYERRDR</sequence>
<evidence type="ECO:0000256" key="8">
    <source>
        <dbReference type="ARBA" id="ARBA00022833"/>
    </source>
</evidence>
<comment type="similarity">
    <text evidence="4 12">In the N-terminal section; belongs to the cytidine and deoxycytidylate deaminase family.</text>
</comment>
<gene>
    <name evidence="17" type="primary">ribD</name>
    <name evidence="17" type="ORF">FPY71_06895</name>
</gene>
<comment type="pathway">
    <text evidence="2 12">Cofactor biosynthesis; riboflavin biosynthesis; 5-amino-6-(D-ribitylamino)uracil from GTP: step 2/4.</text>
</comment>
<dbReference type="CDD" id="cd01284">
    <property type="entry name" value="Riboflavin_deaminase-reductase"/>
    <property type="match status" value="1"/>
</dbReference>
<evidence type="ECO:0000256" key="11">
    <source>
        <dbReference type="ARBA" id="ARBA00023268"/>
    </source>
</evidence>
<keyword evidence="12 17" id="KW-0378">Hydrolase</keyword>
<dbReference type="GO" id="GO:0009231">
    <property type="term" value="P:riboflavin biosynthetic process"/>
    <property type="evidence" value="ECO:0007669"/>
    <property type="project" value="UniProtKB-UniPathway"/>
</dbReference>
<evidence type="ECO:0000259" key="16">
    <source>
        <dbReference type="PROSITE" id="PS51747"/>
    </source>
</evidence>
<keyword evidence="9 12" id="KW-0521">NADP</keyword>
<dbReference type="InterPro" id="IPR002125">
    <property type="entry name" value="CMP_dCMP_dom"/>
</dbReference>
<dbReference type="Pfam" id="PF01872">
    <property type="entry name" value="RibD_C"/>
    <property type="match status" value="1"/>
</dbReference>
<dbReference type="GO" id="GO:0008835">
    <property type="term" value="F:diaminohydroxyphosphoribosylaminopyrimidine deaminase activity"/>
    <property type="evidence" value="ECO:0007669"/>
    <property type="project" value="UniProtKB-EC"/>
</dbReference>
<dbReference type="NCBIfam" id="TIGR00326">
    <property type="entry name" value="eubact_ribD"/>
    <property type="match status" value="1"/>
</dbReference>
<feature type="active site" description="Proton donor" evidence="13">
    <location>
        <position position="66"/>
    </location>
</feature>
<dbReference type="PIRSF" id="PIRSF006769">
    <property type="entry name" value="RibD"/>
    <property type="match status" value="1"/>
</dbReference>
<dbReference type="PROSITE" id="PS51747">
    <property type="entry name" value="CYT_DCMP_DEAMINASES_2"/>
    <property type="match status" value="1"/>
</dbReference>
<feature type="binding site" evidence="14">
    <location>
        <position position="214"/>
    </location>
    <ligand>
        <name>NADP(+)</name>
        <dbReference type="ChEBI" id="CHEBI:58349"/>
    </ligand>
</feature>
<evidence type="ECO:0000256" key="2">
    <source>
        <dbReference type="ARBA" id="ARBA00004882"/>
    </source>
</evidence>
<dbReference type="Pfam" id="PF00383">
    <property type="entry name" value="dCMP_cyt_deam_1"/>
    <property type="match status" value="1"/>
</dbReference>
<dbReference type="SUPFAM" id="SSF53597">
    <property type="entry name" value="Dihydrofolate reductase-like"/>
    <property type="match status" value="1"/>
</dbReference>
<keyword evidence="18" id="KW-1185">Reference proteome</keyword>
<feature type="binding site" evidence="14">
    <location>
        <position position="218"/>
    </location>
    <ligand>
        <name>substrate</name>
    </ligand>
</feature>
<dbReference type="InterPro" id="IPR016193">
    <property type="entry name" value="Cytidine_deaminase-like"/>
</dbReference>
<feature type="binding site" evidence="14">
    <location>
        <position position="198"/>
    </location>
    <ligand>
        <name>substrate</name>
    </ligand>
</feature>
<dbReference type="InterPro" id="IPR024072">
    <property type="entry name" value="DHFR-like_dom_sf"/>
</dbReference>
<dbReference type="EC" id="1.1.1.193" evidence="12"/>
<accession>A0A5B0DWR3</accession>